<evidence type="ECO:0000313" key="1">
    <source>
        <dbReference type="EMBL" id="MCJ1989063.1"/>
    </source>
</evidence>
<dbReference type="EMBL" id="JAAECS010000001">
    <property type="protein sequence ID" value="MCJ1989063.1"/>
    <property type="molecule type" value="Genomic_DNA"/>
</dbReference>
<dbReference type="Proteomes" id="UP001522450">
    <property type="component" value="Unassembled WGS sequence"/>
</dbReference>
<sequence>MNLQNIRLSWSHFETMHENVTDSFEDLCRLLFKKQFFGDEVNFVSKPNHPGVEIFPLVEKKYGKKISFQSKFFKGNVDYSQIKKSINKAIKYYSNDLDIFYLYCNKDMDVDSKAYKGCETLLNDAGTELQIITNKAILDLVIVHQKIAEYFFGQHSLNDEWFKENLEQSLDSMGTRYNKLFNVSTKTEREFKLFLESKDTLDVIKEKKAEILKKLLEIEYHLPIEVKSFIRDTVTFIQAFQIEKYSDIVESLNWKEIFQENFSEELTIVNLEIETLDKSITNTEKEEKEKRTKIYWLNTLLDTLQLLEFSNLEQSLITENVLVIDGEAGNGKSQLLSETTNRIVSSGGYAVLLPGHIFLTSVPIKEQILSYLGLKFDFNEFLNIIDTLGELTGRNVYIFIDAINESNNRDIWKTGLSQIFKEINKLDFVKIAISFRSGYEELILDESIKKKIEEYEIPQITHYGFQKDSVDAIREFLNYYEIPFSPSYFLQSEMRNPLFLTMFCKVYDGSDFNLYHIIKEFLAVSDKEALKAADLPYDFETLIHLISEVADHQLKNKSYSIKRKDLLLLEFWSEYGLSMNKIQYLSSLTKSGIFLTFVRDGEEMYRFGYNFLEDFIYAKVIIDKFSTAEKCKKYLREELLEIKEGRLINRQYIDAFIVATSLFAEKFGEEAIDVVEKISNEYEKNRILDDFTKSFSWRPSNQINQEFFQEFINKNRIEPEIVFNVLLENSIKPSNPLNADFLHYILINKPLNERDYMWTTYINGLGNEEERIFQLISFLDEGKVIDRTREHTRLLLILFSWLLTSSNRLIRDKSSKAMIELLKSDFLFCLPLLKRFEMVNDPYIIQRLYGIVLGACTKNRNIEQSSNLKLAEYVYTTIFEKDLIYPDILLRDYAKLIIEYFLFKFPKSVARIKEEKINPPYKSLPIPISEKVKGNYEGGLSTISYSMAPEGVDRMSGDFGKYIFDESLNCFDKIDRIDIYNYSMYFIENELGYKNELFTNYDSNRGYYDKHVTNKTERIGKKYQWITLYNILARVSDHHELSNRWNEESFTGFDGAWQANVRDFDPTLNSNFLYDPNRPQFILENPVRPDFIPRDSSKEKISAWINEEDDDFFDVSANLVLHDEFNNEWIAIEMYYSVKNSDNTIIPVHSDDRIGEQDKWLMAQGYFVKINDFKLLQNDLESKNFMGRWFPEGNQSINQLFNREFGWSTGYKISTESEWLEYERETGEFEIVRYPDFSNYFNDLDETKKTYNKESSIVYKEFNRPIKEVIVKVMPAFTRFLWEEQYDASQNEATLFDIPCRFLIDDLELEQQEYDGYYYDNLGELVVYYSKDSTEYNSPSKLLIRKKHLEDFLKRNELVMFWTCLGEKRFTSQEIRNKKWSEWSGLLVITEEGIIGDMKKRKNG</sequence>
<accession>A0ABT0AQS7</accession>
<keyword evidence="2" id="KW-1185">Reference proteome</keyword>
<organism evidence="1 2">
    <name type="scientific">Pseudolactococcus carnosus</name>
    <dbReference type="NCBI Taxonomy" id="2749961"/>
    <lineage>
        <taxon>Bacteria</taxon>
        <taxon>Bacillati</taxon>
        <taxon>Bacillota</taxon>
        <taxon>Bacilli</taxon>
        <taxon>Lactobacillales</taxon>
        <taxon>Streptococcaceae</taxon>
        <taxon>Pseudolactococcus</taxon>
    </lineage>
</organism>
<evidence type="ECO:0000313" key="2">
    <source>
        <dbReference type="Proteomes" id="UP001522450"/>
    </source>
</evidence>
<comment type="caution">
    <text evidence="1">The sequence shown here is derived from an EMBL/GenBank/DDBJ whole genome shotgun (WGS) entry which is preliminary data.</text>
</comment>
<gene>
    <name evidence="1" type="ORF">GYN21_02415</name>
</gene>
<protein>
    <recommendedName>
        <fullName evidence="3">ATP-binding protein</fullName>
    </recommendedName>
</protein>
<evidence type="ECO:0008006" key="3">
    <source>
        <dbReference type="Google" id="ProtNLM"/>
    </source>
</evidence>
<reference evidence="1 2" key="1">
    <citation type="journal article" date="2022" name="Microbiol. Res.">
        <title>Comparative genome analysis, predicted lifestyle and antimicrobial strategies of Lactococcus carnosus and Lactococcus paracarnosus isolated from meat.</title>
        <authorList>
            <person name="Werum V."/>
            <person name="Ehrmann M."/>
            <person name="Vogel R."/>
            <person name="Hilgarth M."/>
        </authorList>
    </citation>
    <scope>NUCLEOTIDE SEQUENCE [LARGE SCALE GENOMIC DNA]</scope>
    <source>
        <strain evidence="1 2">TMW22177</strain>
    </source>
</reference>
<dbReference type="RefSeq" id="WP_244034217.1">
    <property type="nucleotide sequence ID" value="NZ_JAAECS010000001.1"/>
</dbReference>
<proteinExistence type="predicted"/>
<name>A0ABT0AQS7_9LACT</name>